<dbReference type="SUPFAM" id="SSF53335">
    <property type="entry name" value="S-adenosyl-L-methionine-dependent methyltransferases"/>
    <property type="match status" value="1"/>
</dbReference>
<gene>
    <name evidence="5" type="ORF">SAMN05444374_11664</name>
</gene>
<name>A0A1I0UA25_9NOCA</name>
<keyword evidence="3" id="KW-0680">Restriction system</keyword>
<evidence type="ECO:0000313" key="5">
    <source>
        <dbReference type="EMBL" id="SFA60918.1"/>
    </source>
</evidence>
<feature type="region of interest" description="Disordered" evidence="4">
    <location>
        <begin position="213"/>
        <end position="235"/>
    </location>
</feature>
<dbReference type="GO" id="GO:0032259">
    <property type="term" value="P:methylation"/>
    <property type="evidence" value="ECO:0007669"/>
    <property type="project" value="UniProtKB-KW"/>
</dbReference>
<dbReference type="AlphaFoldDB" id="A0A1I0UA25"/>
<keyword evidence="1 5" id="KW-0489">Methyltransferase</keyword>
<proteinExistence type="predicted"/>
<dbReference type="InterPro" id="IPR029063">
    <property type="entry name" value="SAM-dependent_MTases_sf"/>
</dbReference>
<evidence type="ECO:0000256" key="2">
    <source>
        <dbReference type="ARBA" id="ARBA00022679"/>
    </source>
</evidence>
<evidence type="ECO:0000256" key="3">
    <source>
        <dbReference type="ARBA" id="ARBA00022747"/>
    </source>
</evidence>
<organism evidence="5 6">
    <name type="scientific">Rhodococcoides kroppenstedtii</name>
    <dbReference type="NCBI Taxonomy" id="293050"/>
    <lineage>
        <taxon>Bacteria</taxon>
        <taxon>Bacillati</taxon>
        <taxon>Actinomycetota</taxon>
        <taxon>Actinomycetes</taxon>
        <taxon>Mycobacteriales</taxon>
        <taxon>Nocardiaceae</taxon>
        <taxon>Rhodococcoides</taxon>
    </lineage>
</organism>
<reference evidence="5 6" key="1">
    <citation type="submission" date="2016-10" db="EMBL/GenBank/DDBJ databases">
        <authorList>
            <person name="de Groot N.N."/>
        </authorList>
    </citation>
    <scope>NUCLEOTIDE SEQUENCE [LARGE SCALE GENOMIC DNA]</scope>
    <source>
        <strain evidence="5 6">DSM 44908</strain>
    </source>
</reference>
<dbReference type="Gene3D" id="3.40.50.150">
    <property type="entry name" value="Vaccinia Virus protein VP39"/>
    <property type="match status" value="1"/>
</dbReference>
<dbReference type="GO" id="GO:0008168">
    <property type="term" value="F:methyltransferase activity"/>
    <property type="evidence" value="ECO:0007669"/>
    <property type="project" value="UniProtKB-KW"/>
</dbReference>
<dbReference type="EMBL" id="FOJN01000016">
    <property type="protein sequence ID" value="SFA60918.1"/>
    <property type="molecule type" value="Genomic_DNA"/>
</dbReference>
<dbReference type="Pfam" id="PF00145">
    <property type="entry name" value="DNA_methylase"/>
    <property type="match status" value="1"/>
</dbReference>
<sequence>MTELTLTDLFCGAGGSSTGASQVPGVTVRVASNHWKLAVDTHNENHPDADHVCADLSQIDPRYFPTTDIGWFSPECTNHSIAKGKKRADSTPDLFGEVLPDAAAERSRATMWDVVRFTEVHRYRAVLVENVVDAWNWTPFRAWLMAMDSLGYHHEVVYLNSMHAQVHGPGRRSRGTACTSCSGSTGTVPRTCTVSRARRRCVLSAGRCGRCSRGSAPTGHRGGGTGRSTCTAART</sequence>
<protein>
    <submittedName>
        <fullName evidence="5">DNA (Cytosine-5)-methyltransferase 1</fullName>
    </submittedName>
</protein>
<dbReference type="InterPro" id="IPR001525">
    <property type="entry name" value="C5_MeTfrase"/>
</dbReference>
<keyword evidence="2 5" id="KW-0808">Transferase</keyword>
<evidence type="ECO:0000256" key="4">
    <source>
        <dbReference type="SAM" id="MobiDB-lite"/>
    </source>
</evidence>
<evidence type="ECO:0000313" key="6">
    <source>
        <dbReference type="Proteomes" id="UP000182054"/>
    </source>
</evidence>
<dbReference type="Proteomes" id="UP000182054">
    <property type="component" value="Unassembled WGS sequence"/>
</dbReference>
<dbReference type="GO" id="GO:0009307">
    <property type="term" value="P:DNA restriction-modification system"/>
    <property type="evidence" value="ECO:0007669"/>
    <property type="project" value="UniProtKB-KW"/>
</dbReference>
<evidence type="ECO:0000256" key="1">
    <source>
        <dbReference type="ARBA" id="ARBA00022603"/>
    </source>
</evidence>
<accession>A0A1I0UA25</accession>